<reference evidence="2 3" key="1">
    <citation type="submission" date="2013-08" db="EMBL/GenBank/DDBJ databases">
        <authorList>
            <person name="Weinstock G."/>
            <person name="Sodergren E."/>
            <person name="Wylie T."/>
            <person name="Fulton L."/>
            <person name="Fulton R."/>
            <person name="Fronick C."/>
            <person name="O'Laughlin M."/>
            <person name="Godfrey J."/>
            <person name="Miner T."/>
            <person name="Herter B."/>
            <person name="Appelbaum E."/>
            <person name="Cordes M."/>
            <person name="Lek S."/>
            <person name="Wollam A."/>
            <person name="Pepin K.H."/>
            <person name="Palsikar V.B."/>
            <person name="Mitreva M."/>
            <person name="Wilson R.K."/>
        </authorList>
    </citation>
    <scope>NUCLEOTIDE SEQUENCE [LARGE SCALE GENOMIC DNA]</scope>
    <source>
        <strain evidence="2 3">ATCC 14665</strain>
    </source>
</reference>
<comment type="caution">
    <text evidence="2">The sequence shown here is derived from an EMBL/GenBank/DDBJ whole genome shotgun (WGS) entry which is preliminary data.</text>
</comment>
<proteinExistence type="predicted"/>
<evidence type="ECO:0000313" key="2">
    <source>
        <dbReference type="EMBL" id="ERK72761.1"/>
    </source>
</evidence>
<protein>
    <submittedName>
        <fullName evidence="2">Uncharacterized protein</fullName>
    </submittedName>
</protein>
<dbReference type="AlphaFoldDB" id="U2RVF2"/>
<accession>U2RVF2</accession>
<dbReference type="Proteomes" id="UP000016605">
    <property type="component" value="Unassembled WGS sequence"/>
</dbReference>
<evidence type="ECO:0000313" key="3">
    <source>
        <dbReference type="Proteomes" id="UP000016605"/>
    </source>
</evidence>
<feature type="compositionally biased region" description="Polar residues" evidence="1">
    <location>
        <begin position="30"/>
        <end position="39"/>
    </location>
</feature>
<sequence>MEKRDESSPQACGSTICPRILRDPGWSAPAETQWSDPAT</sequence>
<organism evidence="2 3">
    <name type="scientific">Leifsonia aquatica ATCC 14665</name>
    <dbReference type="NCBI Taxonomy" id="1358026"/>
    <lineage>
        <taxon>Bacteria</taxon>
        <taxon>Bacillati</taxon>
        <taxon>Actinomycetota</taxon>
        <taxon>Actinomycetes</taxon>
        <taxon>Micrococcales</taxon>
        <taxon>Microbacteriaceae</taxon>
        <taxon>Leifsonia</taxon>
    </lineage>
</organism>
<name>U2RVF2_LEIAQ</name>
<feature type="region of interest" description="Disordered" evidence="1">
    <location>
        <begin position="1"/>
        <end position="39"/>
    </location>
</feature>
<gene>
    <name evidence="2" type="ORF">N136_00879</name>
</gene>
<dbReference type="HOGENOM" id="CLU_3312098_0_0_11"/>
<dbReference type="EMBL" id="AWVQ01000091">
    <property type="protein sequence ID" value="ERK72761.1"/>
    <property type="molecule type" value="Genomic_DNA"/>
</dbReference>
<evidence type="ECO:0000256" key="1">
    <source>
        <dbReference type="SAM" id="MobiDB-lite"/>
    </source>
</evidence>